<evidence type="ECO:0000313" key="2">
    <source>
        <dbReference type="EMBL" id="AQW68356.1"/>
    </source>
</evidence>
<dbReference type="PANTHER" id="PTHR30050:SF4">
    <property type="entry name" value="ATP-BINDING PROTEIN RV3427C IN INSERTION SEQUENCE-RELATED"/>
    <property type="match status" value="1"/>
</dbReference>
<dbReference type="SUPFAM" id="SSF52540">
    <property type="entry name" value="P-loop containing nucleoside triphosphate hydrolases"/>
    <property type="match status" value="1"/>
</dbReference>
<organism evidence="2 3">
    <name type="scientific">Pseudomonas parafulva</name>
    <dbReference type="NCBI Taxonomy" id="157782"/>
    <lineage>
        <taxon>Bacteria</taxon>
        <taxon>Pseudomonadati</taxon>
        <taxon>Pseudomonadota</taxon>
        <taxon>Gammaproteobacteria</taxon>
        <taxon>Pseudomonadales</taxon>
        <taxon>Pseudomonadaceae</taxon>
        <taxon>Pseudomonas</taxon>
    </lineage>
</organism>
<evidence type="ECO:0000313" key="3">
    <source>
        <dbReference type="Proteomes" id="UP000191010"/>
    </source>
</evidence>
<dbReference type="Gene3D" id="3.40.50.300">
    <property type="entry name" value="P-loop containing nucleotide triphosphate hydrolases"/>
    <property type="match status" value="1"/>
</dbReference>
<dbReference type="SMART" id="SM00382">
    <property type="entry name" value="AAA"/>
    <property type="match status" value="1"/>
</dbReference>
<keyword evidence="2" id="KW-0547">Nucleotide-binding</keyword>
<gene>
    <name evidence="2" type="ORF">B2J77_09090</name>
</gene>
<feature type="domain" description="AAA+ ATPase" evidence="1">
    <location>
        <begin position="120"/>
        <end position="250"/>
    </location>
</feature>
<protein>
    <submittedName>
        <fullName evidence="2">ATP-binding protein</fullName>
    </submittedName>
</protein>
<dbReference type="Proteomes" id="UP000191010">
    <property type="component" value="Chromosome"/>
</dbReference>
<evidence type="ECO:0000259" key="1">
    <source>
        <dbReference type="SMART" id="SM00382"/>
    </source>
</evidence>
<reference evidence="2 3" key="1">
    <citation type="submission" date="2017-02" db="EMBL/GenBank/DDBJ databases">
        <authorList>
            <person name="Guo L."/>
        </authorList>
    </citation>
    <scope>NUCLEOTIDE SEQUENCE [LARGE SCALE GENOMIC DNA]</scope>
    <source>
        <strain evidence="2 3">PRS09-11288</strain>
    </source>
</reference>
<sequence length="270" mass="29809">MRSEKVTPINRASLGNRVQPAECEKHGAFEQKVTMLMGKALRSHCPECTRIANEQREAKAQAEQAVNLRMALSRKLGDSLIPKRFADRSLANYLVQNKGQAEALRFCRHYVKTFDQIAETGRCMVLLGKPGTGKTHLGAGMANDLMRNTSHSAVYRTVGSILQAIRATYDRSSEATEASILASLIDPSLLVLDEVGVSKEQPSDFELTSLFAIINGRYEQVKPTVVISNLDGPQLPMAMGERCVDRLREGGMIVVPFEWDSYRGKEASHG</sequence>
<name>A0ABN4XVG2_9PSED</name>
<proteinExistence type="predicted"/>
<dbReference type="CDD" id="cd00009">
    <property type="entry name" value="AAA"/>
    <property type="match status" value="1"/>
</dbReference>
<dbReference type="InterPro" id="IPR003593">
    <property type="entry name" value="AAA+_ATPase"/>
</dbReference>
<dbReference type="RefSeq" id="WP_078478421.1">
    <property type="nucleotide sequence ID" value="NZ_CP019952.1"/>
</dbReference>
<dbReference type="InterPro" id="IPR002611">
    <property type="entry name" value="IstB_ATP-bd"/>
</dbReference>
<dbReference type="GO" id="GO:0005524">
    <property type="term" value="F:ATP binding"/>
    <property type="evidence" value="ECO:0007669"/>
    <property type="project" value="UniProtKB-KW"/>
</dbReference>
<accession>A0ABN4XVG2</accession>
<keyword evidence="2" id="KW-0067">ATP-binding</keyword>
<dbReference type="EMBL" id="CP019952">
    <property type="protein sequence ID" value="AQW68356.1"/>
    <property type="molecule type" value="Genomic_DNA"/>
</dbReference>
<dbReference type="PANTHER" id="PTHR30050">
    <property type="entry name" value="CHROMOSOMAL REPLICATION INITIATOR PROTEIN DNAA"/>
    <property type="match status" value="1"/>
</dbReference>
<dbReference type="InterPro" id="IPR027417">
    <property type="entry name" value="P-loop_NTPase"/>
</dbReference>
<keyword evidence="3" id="KW-1185">Reference proteome</keyword>
<dbReference type="Pfam" id="PF01695">
    <property type="entry name" value="IstB_IS21"/>
    <property type="match status" value="1"/>
</dbReference>